<keyword evidence="3" id="KW-1003">Cell membrane</keyword>
<dbReference type="PANTHER" id="PTHR42711">
    <property type="entry name" value="ABC TRANSPORTER ATP-BINDING PROTEIN"/>
    <property type="match status" value="1"/>
</dbReference>
<dbReference type="PROSITE" id="PS50893">
    <property type="entry name" value="ABC_TRANSPORTER_2"/>
    <property type="match status" value="1"/>
</dbReference>
<keyword evidence="12" id="KW-1185">Reference proteome</keyword>
<dbReference type="PROSITE" id="PS00211">
    <property type="entry name" value="ABC_TRANSPORTER_1"/>
    <property type="match status" value="1"/>
</dbReference>
<name>M0APP6_NATA1</name>
<dbReference type="GO" id="GO:0005524">
    <property type="term" value="F:ATP binding"/>
    <property type="evidence" value="ECO:0007669"/>
    <property type="project" value="UniProtKB-KW"/>
</dbReference>
<evidence type="ECO:0000256" key="4">
    <source>
        <dbReference type="ARBA" id="ARBA00022741"/>
    </source>
</evidence>
<evidence type="ECO:0000256" key="6">
    <source>
        <dbReference type="ARBA" id="ARBA00022967"/>
    </source>
</evidence>
<dbReference type="InterPro" id="IPR005894">
    <property type="entry name" value="DrrA"/>
</dbReference>
<dbReference type="GO" id="GO:0043215">
    <property type="term" value="P:daunorubicin transport"/>
    <property type="evidence" value="ECO:0007669"/>
    <property type="project" value="InterPro"/>
</dbReference>
<evidence type="ECO:0000256" key="1">
    <source>
        <dbReference type="ARBA" id="ARBA00004413"/>
    </source>
</evidence>
<evidence type="ECO:0000313" key="12">
    <source>
        <dbReference type="Proteomes" id="UP000011554"/>
    </source>
</evidence>
<gene>
    <name evidence="11" type="ORF">C481_15945</name>
</gene>
<accession>M0APP6</accession>
<dbReference type="SUPFAM" id="SSF52540">
    <property type="entry name" value="P-loop containing nucleoside triphosphate hydrolases"/>
    <property type="match status" value="1"/>
</dbReference>
<evidence type="ECO:0000256" key="7">
    <source>
        <dbReference type="ARBA" id="ARBA00023136"/>
    </source>
</evidence>
<comment type="caution">
    <text evidence="11">The sequence shown here is derived from an EMBL/GenBank/DDBJ whole genome shotgun (WGS) entry which is preliminary data.</text>
</comment>
<dbReference type="Pfam" id="PF13732">
    <property type="entry name" value="DrrA1-3_C"/>
    <property type="match status" value="1"/>
</dbReference>
<dbReference type="Gene3D" id="3.40.50.300">
    <property type="entry name" value="P-loop containing nucleotide triphosphate hydrolases"/>
    <property type="match status" value="1"/>
</dbReference>
<dbReference type="InterPro" id="IPR027417">
    <property type="entry name" value="P-loop_NTPase"/>
</dbReference>
<dbReference type="eggNOG" id="arCOG00194">
    <property type="taxonomic scope" value="Archaea"/>
</dbReference>
<protein>
    <submittedName>
        <fullName evidence="11">ABC transporter ATPase</fullName>
    </submittedName>
</protein>
<reference evidence="11 12" key="1">
    <citation type="journal article" date="2014" name="PLoS Genet.">
        <title>Phylogenetically driven sequencing of extremely halophilic archaea reveals strategies for static and dynamic osmo-response.</title>
        <authorList>
            <person name="Becker E.A."/>
            <person name="Seitzer P.M."/>
            <person name="Tritt A."/>
            <person name="Larsen D."/>
            <person name="Krusor M."/>
            <person name="Yao A.I."/>
            <person name="Wu D."/>
            <person name="Madern D."/>
            <person name="Eisen J.A."/>
            <person name="Darling A.E."/>
            <person name="Facciotti M.T."/>
        </authorList>
    </citation>
    <scope>NUCLEOTIDE SEQUENCE [LARGE SCALE GENOMIC DNA]</scope>
    <source>
        <strain evidence="11 12">DSM 12278</strain>
    </source>
</reference>
<keyword evidence="7" id="KW-0472">Membrane</keyword>
<dbReference type="InterPro" id="IPR017871">
    <property type="entry name" value="ABC_transporter-like_CS"/>
</dbReference>
<evidence type="ECO:0000256" key="9">
    <source>
        <dbReference type="SAM" id="MobiDB-lite"/>
    </source>
</evidence>
<organism evidence="11 12">
    <name type="scientific">Natrialba asiatica (strain ATCC 700177 / DSM 12278 / JCM 9576 / FERM P-10747 / NBRC 102637 / 172P1)</name>
    <dbReference type="NCBI Taxonomy" id="29540"/>
    <lineage>
        <taxon>Archaea</taxon>
        <taxon>Methanobacteriati</taxon>
        <taxon>Methanobacteriota</taxon>
        <taxon>Stenosarchaea group</taxon>
        <taxon>Halobacteria</taxon>
        <taxon>Halobacteriales</taxon>
        <taxon>Natrialbaceae</taxon>
        <taxon>Natrialba</taxon>
    </lineage>
</organism>
<evidence type="ECO:0000259" key="10">
    <source>
        <dbReference type="PROSITE" id="PS50893"/>
    </source>
</evidence>
<dbReference type="NCBIfam" id="TIGR01188">
    <property type="entry name" value="drrA"/>
    <property type="match status" value="1"/>
</dbReference>
<proteinExistence type="inferred from homology"/>
<dbReference type="InterPro" id="IPR003593">
    <property type="entry name" value="AAA+_ATPase"/>
</dbReference>
<dbReference type="Proteomes" id="UP000011554">
    <property type="component" value="Unassembled WGS sequence"/>
</dbReference>
<evidence type="ECO:0000256" key="5">
    <source>
        <dbReference type="ARBA" id="ARBA00022840"/>
    </source>
</evidence>
<dbReference type="STRING" id="29540.C481_15945"/>
<dbReference type="InterPro" id="IPR050763">
    <property type="entry name" value="ABC_transporter_ATP-binding"/>
</dbReference>
<feature type="compositionally biased region" description="Polar residues" evidence="9">
    <location>
        <begin position="17"/>
        <end position="32"/>
    </location>
</feature>
<dbReference type="SMART" id="SM00382">
    <property type="entry name" value="AAA"/>
    <property type="match status" value="1"/>
</dbReference>
<feature type="domain" description="ABC transporter" evidence="10">
    <location>
        <begin position="74"/>
        <end position="304"/>
    </location>
</feature>
<comment type="similarity">
    <text evidence="8">Belongs to the ABC transporter superfamily. Drug exporter-1 (DrugE1) (TC 3.A.1.105) family.</text>
</comment>
<keyword evidence="6" id="KW-1278">Translocase</keyword>
<dbReference type="RefSeq" id="WP_006110261.1">
    <property type="nucleotide sequence ID" value="NZ_AOIO01000034.1"/>
</dbReference>
<dbReference type="OrthoDB" id="87732at2157"/>
<dbReference type="GO" id="GO:0016887">
    <property type="term" value="F:ATP hydrolysis activity"/>
    <property type="evidence" value="ECO:0007669"/>
    <property type="project" value="InterPro"/>
</dbReference>
<evidence type="ECO:0000256" key="8">
    <source>
        <dbReference type="ARBA" id="ARBA00049985"/>
    </source>
</evidence>
<evidence type="ECO:0000256" key="3">
    <source>
        <dbReference type="ARBA" id="ARBA00022475"/>
    </source>
</evidence>
<keyword evidence="2" id="KW-0813">Transport</keyword>
<dbReference type="PATRIC" id="fig|29540.5.peg.3252"/>
<dbReference type="GO" id="GO:0005886">
    <property type="term" value="C:plasma membrane"/>
    <property type="evidence" value="ECO:0007669"/>
    <property type="project" value="UniProtKB-SubCell"/>
</dbReference>
<dbReference type="AlphaFoldDB" id="M0APP6"/>
<feature type="compositionally biased region" description="Low complexity" evidence="9">
    <location>
        <begin position="45"/>
        <end position="64"/>
    </location>
</feature>
<feature type="region of interest" description="Disordered" evidence="9">
    <location>
        <begin position="375"/>
        <end position="400"/>
    </location>
</feature>
<dbReference type="PANTHER" id="PTHR42711:SF19">
    <property type="entry name" value="DOXORUBICIN RESISTANCE ATP-BINDING PROTEIN DRRA"/>
    <property type="match status" value="1"/>
</dbReference>
<dbReference type="InterPro" id="IPR003439">
    <property type="entry name" value="ABC_transporter-like_ATP-bd"/>
</dbReference>
<evidence type="ECO:0000256" key="2">
    <source>
        <dbReference type="ARBA" id="ARBA00022448"/>
    </source>
</evidence>
<dbReference type="Pfam" id="PF00005">
    <property type="entry name" value="ABC_tran"/>
    <property type="match status" value="1"/>
</dbReference>
<feature type="region of interest" description="Disordered" evidence="9">
    <location>
        <begin position="1"/>
        <end position="72"/>
    </location>
</feature>
<keyword evidence="5" id="KW-0067">ATP-binding</keyword>
<dbReference type="GO" id="GO:1900753">
    <property type="term" value="P:doxorubicin transport"/>
    <property type="evidence" value="ECO:0007669"/>
    <property type="project" value="InterPro"/>
</dbReference>
<dbReference type="EMBL" id="AOIO01000034">
    <property type="protein sequence ID" value="ELY99358.1"/>
    <property type="molecule type" value="Genomic_DNA"/>
</dbReference>
<keyword evidence="4" id="KW-0547">Nucleotide-binding</keyword>
<dbReference type="FunFam" id="3.40.50.300:FF:000589">
    <property type="entry name" value="ABC transporter, ATP-binding subunit"/>
    <property type="match status" value="1"/>
</dbReference>
<sequence length="400" mass="42586">MTERASPTNAADRERNSSAGATSTVSTHNGAASVTGDRQRDRSARGTTDGTDPTDTATTAQTATETERERPLAIETTGLVKHFGETKAVDGIDLAIPAGGIYGLLGPNGAGKTTVIRMLATLLQPDAGTARVFGHDVATDGDAVRRRVSMTGQFASVDEDLTGRENLVLLARLLGYSRAQAAERTSELIDAFGLTEASTRQVKTYSGGMRRRLDIAASIVVTPDLLFLDEPTTGLDPRNRNQVWDIIRALVANGTTVLLTTQYLDEADQLADRIAVIDEGRIIAEGTPGELKASVGSGVLSVRLHDAERRDAARDVLASVLDAPVELESDPAALSARIEDPDRVTQALDALAESRIEVSEFTLGQPSLDEFFLEVTDRSTRSDADRDTPTGDGTRQEGAK</sequence>
<evidence type="ECO:0000313" key="11">
    <source>
        <dbReference type="EMBL" id="ELY99358.1"/>
    </source>
</evidence>
<dbReference type="InterPro" id="IPR025302">
    <property type="entry name" value="DrrA1/2-like_C"/>
</dbReference>
<comment type="subcellular location">
    <subcellularLocation>
        <location evidence="1">Cell membrane</location>
        <topology evidence="1">Peripheral membrane protein</topology>
        <orientation evidence="1">Cytoplasmic side</orientation>
    </subcellularLocation>
</comment>